<sequence>MTKASSKQARIEPIYEADDLHQNVIGWHVIDETEPENEVVVSEHETQQEAIEAAKEFEQREI</sequence>
<dbReference type="Gene3D" id="3.30.730.30">
    <property type="entry name" value="YaiA protein"/>
    <property type="match status" value="1"/>
</dbReference>
<gene>
    <name evidence="1" type="ORF">DU506_06690</name>
</gene>
<dbReference type="AlphaFoldDB" id="A0A368UBJ3"/>
<protein>
    <submittedName>
        <fullName evidence="1">Uncharacterized protein</fullName>
    </submittedName>
</protein>
<name>A0A368UBJ3_9GAMM</name>
<keyword evidence="2" id="KW-1185">Reference proteome</keyword>
<dbReference type="RefSeq" id="WP_114486163.1">
    <property type="nucleotide sequence ID" value="NZ_CBCSHM010000040.1"/>
</dbReference>
<evidence type="ECO:0000313" key="2">
    <source>
        <dbReference type="Proteomes" id="UP000253204"/>
    </source>
</evidence>
<proteinExistence type="predicted"/>
<evidence type="ECO:0000313" key="1">
    <source>
        <dbReference type="EMBL" id="RCV92703.1"/>
    </source>
</evidence>
<comment type="caution">
    <text evidence="1">The sequence shown here is derived from an EMBL/GenBank/DDBJ whole genome shotgun (WGS) entry which is preliminary data.</text>
</comment>
<dbReference type="Proteomes" id="UP000253204">
    <property type="component" value="Unassembled WGS sequence"/>
</dbReference>
<dbReference type="OrthoDB" id="6171920at2"/>
<accession>A0A368UBJ3</accession>
<reference evidence="1 2" key="1">
    <citation type="submission" date="2018-07" db="EMBL/GenBank/DDBJ databases">
        <title>Halomonas rutogse sp. nov., isolated from Lake TangqianCo on Tibetan Plateau.</title>
        <authorList>
            <person name="Lu H."/>
            <person name="Xing P."/>
            <person name="Wu Q."/>
        </authorList>
    </citation>
    <scope>NUCLEOTIDE SEQUENCE [LARGE SCALE GENOMIC DNA]</scope>
    <source>
        <strain evidence="1 2">TQ8S</strain>
    </source>
</reference>
<dbReference type="InterPro" id="IPR038462">
    <property type="entry name" value="YaiA-like_sf"/>
</dbReference>
<organism evidence="1 2">
    <name type="scientific">Vreelandella rituensis</name>
    <dbReference type="NCBI Taxonomy" id="2282306"/>
    <lineage>
        <taxon>Bacteria</taxon>
        <taxon>Pseudomonadati</taxon>
        <taxon>Pseudomonadota</taxon>
        <taxon>Gammaproteobacteria</taxon>
        <taxon>Oceanospirillales</taxon>
        <taxon>Halomonadaceae</taxon>
        <taxon>Vreelandella</taxon>
    </lineage>
</organism>
<dbReference type="EMBL" id="QPIJ01000010">
    <property type="protein sequence ID" value="RCV92703.1"/>
    <property type="molecule type" value="Genomic_DNA"/>
</dbReference>